<dbReference type="OrthoDB" id="2186602at2759"/>
<proteinExistence type="inferred from homology"/>
<evidence type="ECO:0000313" key="7">
    <source>
        <dbReference type="EMBL" id="CEM29357.1"/>
    </source>
</evidence>
<dbReference type="STRING" id="1169540.A0A0G4GI06"/>
<dbReference type="PANTHER" id="PTHR12466:SF8">
    <property type="entry name" value="PARAFIBROMIN"/>
    <property type="match status" value="1"/>
</dbReference>
<dbReference type="AlphaFoldDB" id="A0A0G4GI06"/>
<dbReference type="Pfam" id="PF05179">
    <property type="entry name" value="CDC73_C"/>
    <property type="match status" value="1"/>
</dbReference>
<comment type="similarity">
    <text evidence="2">Belongs to the CDC73 family.</text>
</comment>
<feature type="compositionally biased region" description="Basic and acidic residues" evidence="5">
    <location>
        <begin position="255"/>
        <end position="268"/>
    </location>
</feature>
<accession>A0A0G4GI06</accession>
<dbReference type="GO" id="GO:0006368">
    <property type="term" value="P:transcription elongation by RNA polymerase II"/>
    <property type="evidence" value="ECO:0007669"/>
    <property type="project" value="InterPro"/>
</dbReference>
<keyword evidence="3" id="KW-0804">Transcription</keyword>
<dbReference type="GO" id="GO:0000993">
    <property type="term" value="F:RNA polymerase II complex binding"/>
    <property type="evidence" value="ECO:0007669"/>
    <property type="project" value="TreeGrafter"/>
</dbReference>
<dbReference type="GO" id="GO:0016593">
    <property type="term" value="C:Cdc73/Paf1 complex"/>
    <property type="evidence" value="ECO:0007669"/>
    <property type="project" value="InterPro"/>
</dbReference>
<dbReference type="InParanoid" id="A0A0G4GI06"/>
<protein>
    <recommendedName>
        <fullName evidence="6">Cell division control protein 73 C-terminal domain-containing protein</fullName>
    </recommendedName>
</protein>
<dbReference type="InterPro" id="IPR038103">
    <property type="entry name" value="CDC73_C_sf"/>
</dbReference>
<evidence type="ECO:0000256" key="1">
    <source>
        <dbReference type="ARBA" id="ARBA00004123"/>
    </source>
</evidence>
<sequence length="553" mass="62528">MDVGCDRVDPLWLLKECWERDQPFQYDQSTHTVQFPSQGRQVPADVPSGFLDRNNGIIKLGVLAIYLKADRDSLSSVEYQRIHSSCFPAEDRCRQLDRILDWFNGSEEGGNLEAVDRAVQPQPMDQHAAPPHDPNTLRLPALPALRQGAMRRMRLRHGIAPKELPGVPPSLRPSFADEDDAEDGGVLPDGTVAVEDILSKERSILSRNTMLTVETRYDLKDKYDRIRQRDKIGLKAAAAARPADAVNNDVAREDAADMGREDGRREAEGAGAPGGKRPVDNGANDENSVDAKRQKTSSSANDVSSGSAPQPASSLAVQETLLQELVRRAARDKKQPLIVTPPTGLKNQQPLMARATLLVLLKDGVYMPEDKAEEVVRTMAERIDPQDVNKAAKWYDLTDKEARERLTWTIRRTFDGQELFFYVLPNSQNLNNLTPLEWRYVTAVFVGPKTWQFIPYPVKASDAAHVFTLYRGFYMKHESEKLPPPISQWNVEVLNLRATSKHETMFVKERFWSVLEAFLRKPRDRVLYNWSRWESRSKAQDKPKSPDKAARQP</sequence>
<dbReference type="PANTHER" id="PTHR12466">
    <property type="entry name" value="CDC73 DOMAIN PROTEIN"/>
    <property type="match status" value="1"/>
</dbReference>
<evidence type="ECO:0000256" key="4">
    <source>
        <dbReference type="ARBA" id="ARBA00023242"/>
    </source>
</evidence>
<feature type="region of interest" description="Disordered" evidence="5">
    <location>
        <begin position="255"/>
        <end position="314"/>
    </location>
</feature>
<evidence type="ECO:0000256" key="5">
    <source>
        <dbReference type="SAM" id="MobiDB-lite"/>
    </source>
</evidence>
<organism evidence="7 8">
    <name type="scientific">Vitrella brassicaformis (strain CCMP3155)</name>
    <dbReference type="NCBI Taxonomy" id="1169540"/>
    <lineage>
        <taxon>Eukaryota</taxon>
        <taxon>Sar</taxon>
        <taxon>Alveolata</taxon>
        <taxon>Colpodellida</taxon>
        <taxon>Vitrellaceae</taxon>
        <taxon>Vitrella</taxon>
    </lineage>
</organism>
<gene>
    <name evidence="7" type="ORF">Vbra_22761</name>
</gene>
<dbReference type="InterPro" id="IPR031336">
    <property type="entry name" value="CDC73_C"/>
</dbReference>
<dbReference type="InterPro" id="IPR007852">
    <property type="entry name" value="Cdc73/Parafibromin"/>
</dbReference>
<reference evidence="7 8" key="1">
    <citation type="submission" date="2014-11" db="EMBL/GenBank/DDBJ databases">
        <authorList>
            <person name="Zhu J."/>
            <person name="Qi W."/>
            <person name="Song R."/>
        </authorList>
    </citation>
    <scope>NUCLEOTIDE SEQUENCE [LARGE SCALE GENOMIC DNA]</scope>
</reference>
<evidence type="ECO:0000259" key="6">
    <source>
        <dbReference type="Pfam" id="PF05179"/>
    </source>
</evidence>
<feature type="region of interest" description="Disordered" evidence="5">
    <location>
        <begin position="534"/>
        <end position="553"/>
    </location>
</feature>
<dbReference type="GO" id="GO:0032968">
    <property type="term" value="P:positive regulation of transcription elongation by RNA polymerase II"/>
    <property type="evidence" value="ECO:0007669"/>
    <property type="project" value="TreeGrafter"/>
</dbReference>
<feature type="domain" description="Cell division control protein 73 C-terminal" evidence="6">
    <location>
        <begin position="334"/>
        <end position="518"/>
    </location>
</feature>
<comment type="subcellular location">
    <subcellularLocation>
        <location evidence="1">Nucleus</location>
    </subcellularLocation>
</comment>
<name>A0A0G4GI06_VITBC</name>
<dbReference type="Gene3D" id="3.40.50.11990">
    <property type="entry name" value="RNA polymerase II accessory factor, Cdc73 C-terminal domain"/>
    <property type="match status" value="1"/>
</dbReference>
<evidence type="ECO:0000256" key="2">
    <source>
        <dbReference type="ARBA" id="ARBA00010427"/>
    </source>
</evidence>
<dbReference type="VEuPathDB" id="CryptoDB:Vbra_22761"/>
<evidence type="ECO:0000256" key="3">
    <source>
        <dbReference type="ARBA" id="ARBA00023163"/>
    </source>
</evidence>
<feature type="region of interest" description="Disordered" evidence="5">
    <location>
        <begin position="160"/>
        <end position="188"/>
    </location>
</feature>
<evidence type="ECO:0000313" key="8">
    <source>
        <dbReference type="Proteomes" id="UP000041254"/>
    </source>
</evidence>
<keyword evidence="4" id="KW-0539">Nucleus</keyword>
<dbReference type="EMBL" id="CDMY01000673">
    <property type="protein sequence ID" value="CEM29357.1"/>
    <property type="molecule type" value="Genomic_DNA"/>
</dbReference>
<keyword evidence="8" id="KW-1185">Reference proteome</keyword>
<feature type="compositionally biased region" description="Low complexity" evidence="5">
    <location>
        <begin position="297"/>
        <end position="307"/>
    </location>
</feature>
<dbReference type="Proteomes" id="UP000041254">
    <property type="component" value="Unassembled WGS sequence"/>
</dbReference>